<dbReference type="SMART" id="SM00239">
    <property type="entry name" value="C2"/>
    <property type="match status" value="1"/>
</dbReference>
<organism evidence="3 4">
    <name type="scientific">Basidiobolus ranarum</name>
    <dbReference type="NCBI Taxonomy" id="34480"/>
    <lineage>
        <taxon>Eukaryota</taxon>
        <taxon>Fungi</taxon>
        <taxon>Fungi incertae sedis</taxon>
        <taxon>Zoopagomycota</taxon>
        <taxon>Entomophthoromycotina</taxon>
        <taxon>Basidiobolomycetes</taxon>
        <taxon>Basidiobolales</taxon>
        <taxon>Basidiobolaceae</taxon>
        <taxon>Basidiobolus</taxon>
    </lineage>
</organism>
<dbReference type="PROSITE" id="PS50004">
    <property type="entry name" value="C2"/>
    <property type="match status" value="1"/>
</dbReference>
<dbReference type="SUPFAM" id="SSF49562">
    <property type="entry name" value="C2 domain (Calcium/lipid-binding domain, CaLB)"/>
    <property type="match status" value="1"/>
</dbReference>
<feature type="domain" description="C2" evidence="2">
    <location>
        <begin position="1"/>
        <end position="109"/>
    </location>
</feature>
<dbReference type="PANTHER" id="PTHR47052:SF3">
    <property type="entry name" value="INGRESSION PROTEIN 1"/>
    <property type="match status" value="1"/>
</dbReference>
<dbReference type="Proteomes" id="UP001479436">
    <property type="component" value="Unassembled WGS sequence"/>
</dbReference>
<evidence type="ECO:0000259" key="2">
    <source>
        <dbReference type="PROSITE" id="PS50004"/>
    </source>
</evidence>
<proteinExistence type="predicted"/>
<sequence>MVIKKKTKSLGTLEVRPCKGRELRVVQKIGKQDPFLQFELGNSRQRTKADKNGGQKPTWNERLTFDITEGVHKVVVKCYDQNLREHAFIGESEVDFSPAITHYQLDSWFELKDKGEPAGEVYLEFTFFPVDGQKHPPPLPYISPFTPSPIVSKTGTPIIPLSAPTPTTPIAIASNQKDQPLGNIKPAGSPISNMENSAPRRSSTQPIPTNTSKPDLDRPSSSYGTEGDMTPHIGSAGPGAKPLPTIPPPSRSNSIYSSNAPSQNSSPQPTRHNIDSSEHAEQSNRTSQYSEVPPFVTPYPQYPYPMSHDQGMYIPGPYYPDPYAYGYPVVPGTPFPPVCPDPAAFSGYPVPEGYMPPYPDMPIYDPGMFPDHFHVPEEFLPPMGVYCDEYGVPLPPPPMDFMPYPAMVPPGCYMQPEDEKQK</sequence>
<dbReference type="InterPro" id="IPR052981">
    <property type="entry name" value="Ingression_C2_domain"/>
</dbReference>
<dbReference type="InterPro" id="IPR035892">
    <property type="entry name" value="C2_domain_sf"/>
</dbReference>
<evidence type="ECO:0000313" key="3">
    <source>
        <dbReference type="EMBL" id="KAK9721634.1"/>
    </source>
</evidence>
<comment type="caution">
    <text evidence="3">The sequence shown here is derived from an EMBL/GenBank/DDBJ whole genome shotgun (WGS) entry which is preliminary data.</text>
</comment>
<feature type="region of interest" description="Disordered" evidence="1">
    <location>
        <begin position="167"/>
        <end position="294"/>
    </location>
</feature>
<evidence type="ECO:0000313" key="4">
    <source>
        <dbReference type="Proteomes" id="UP001479436"/>
    </source>
</evidence>
<feature type="compositionally biased region" description="Basic and acidic residues" evidence="1">
    <location>
        <begin position="272"/>
        <end position="282"/>
    </location>
</feature>
<evidence type="ECO:0000256" key="1">
    <source>
        <dbReference type="SAM" id="MobiDB-lite"/>
    </source>
</evidence>
<dbReference type="InterPro" id="IPR000008">
    <property type="entry name" value="C2_dom"/>
</dbReference>
<gene>
    <name evidence="3" type="ORF">K7432_003262</name>
</gene>
<dbReference type="EMBL" id="JASJQH010006973">
    <property type="protein sequence ID" value="KAK9721634.1"/>
    <property type="molecule type" value="Genomic_DNA"/>
</dbReference>
<protein>
    <recommendedName>
        <fullName evidence="2">C2 domain-containing protein</fullName>
    </recommendedName>
</protein>
<feature type="compositionally biased region" description="Low complexity" evidence="1">
    <location>
        <begin position="257"/>
        <end position="269"/>
    </location>
</feature>
<name>A0ABR2W6F5_9FUNG</name>
<dbReference type="PANTHER" id="PTHR47052">
    <property type="entry name" value="CONSERVED SERINE PROLINE-RICH PROTEIN (AFU_ORTHOLOGUE AFUA_2G01790)"/>
    <property type="match status" value="1"/>
</dbReference>
<keyword evidence="4" id="KW-1185">Reference proteome</keyword>
<accession>A0ABR2W6F5</accession>
<reference evidence="3 4" key="1">
    <citation type="submission" date="2023-04" db="EMBL/GenBank/DDBJ databases">
        <title>Genome of Basidiobolus ranarum AG-B5.</title>
        <authorList>
            <person name="Stajich J.E."/>
            <person name="Carter-House D."/>
            <person name="Gryganskyi A."/>
        </authorList>
    </citation>
    <scope>NUCLEOTIDE SEQUENCE [LARGE SCALE GENOMIC DNA]</scope>
    <source>
        <strain evidence="3 4">AG-B5</strain>
    </source>
</reference>
<dbReference type="Gene3D" id="2.60.40.150">
    <property type="entry name" value="C2 domain"/>
    <property type="match status" value="1"/>
</dbReference>
<dbReference type="Pfam" id="PF00168">
    <property type="entry name" value="C2"/>
    <property type="match status" value="1"/>
</dbReference>
<feature type="compositionally biased region" description="Polar residues" evidence="1">
    <location>
        <begin position="190"/>
        <end position="224"/>
    </location>
</feature>